<dbReference type="Pfam" id="PF13193">
    <property type="entry name" value="AMP-binding_C"/>
    <property type="match status" value="1"/>
</dbReference>
<feature type="domain" description="AMP-binding enzyme C-terminal" evidence="2">
    <location>
        <begin position="498"/>
        <end position="574"/>
    </location>
</feature>
<sequence length="589" mass="63848">MQEAGGHFKGFLTDSQISLARALPSFRGLCSDDRRADGCACRRQGCPGQEDAVEYNLADLFESVVDVVPGREALVYLDHPGTGAERRLTYAELDAAANRVAHHLADSGVRAGEHLGLHLYNGVEYLQTVLACLKARIVPVNVNYRYIEEELAYLYRDAELAALVFDAEFEDRVAGALPRAPKLRHLLRVGEGTRRVPAAVPFAAAEASGSPERDFPPRSGDDQFIVYTGGTTGMPKGVMWRQEDLFFAGLGGGAPTGEPVKTPQELAERVAASGYGITFFPTPPLMHGTSTLTAFIGFNFGQRIVLHRKFVAEEVLRTVERERVTSMSVVGDAMLRPLIDALRGPLKGTDCSALFSVSSSGAIMSETVRRQFRELVPNALLLNNFGSSESGFNGTATEDSGPERGFRIRVNSRTRVVDPVTYEPVAAGEVGRVAQCGHVPLGYYNDPAKTAETFFEKDGQRWVLLGDMATVDTDGVVTVLGRGSQCINTGGEKVYPEEVEEALKAHPDVYDALVAGVPDARWGSHVAAVVQLRAGAPRPSLADIQSHCRTRLAGYKVPRQLVITDTIQRSPSGKADYRWAREVAAGERA</sequence>
<dbReference type="PROSITE" id="PS00455">
    <property type="entry name" value="AMP_BINDING"/>
    <property type="match status" value="1"/>
</dbReference>
<name>A0ABP6N1N1_9ACTN</name>
<keyword evidence="4" id="KW-1185">Reference proteome</keyword>
<accession>A0ABP6N1N1</accession>
<dbReference type="NCBIfam" id="NF005863">
    <property type="entry name" value="PRK07798.1"/>
    <property type="match status" value="1"/>
</dbReference>
<dbReference type="InterPro" id="IPR000873">
    <property type="entry name" value="AMP-dep_synth/lig_dom"/>
</dbReference>
<proteinExistence type="predicted"/>
<evidence type="ECO:0000259" key="1">
    <source>
        <dbReference type="Pfam" id="PF00501"/>
    </source>
</evidence>
<dbReference type="CDD" id="cd05924">
    <property type="entry name" value="FACL_like_5"/>
    <property type="match status" value="1"/>
</dbReference>
<dbReference type="SUPFAM" id="SSF56801">
    <property type="entry name" value="Acetyl-CoA synthetase-like"/>
    <property type="match status" value="1"/>
</dbReference>
<dbReference type="PANTHER" id="PTHR43767">
    <property type="entry name" value="LONG-CHAIN-FATTY-ACID--COA LIGASE"/>
    <property type="match status" value="1"/>
</dbReference>
<comment type="caution">
    <text evidence="3">The sequence shown here is derived from an EMBL/GenBank/DDBJ whole genome shotgun (WGS) entry which is preliminary data.</text>
</comment>
<evidence type="ECO:0000259" key="2">
    <source>
        <dbReference type="Pfam" id="PF13193"/>
    </source>
</evidence>
<dbReference type="EMBL" id="BAAAVM010000023">
    <property type="protein sequence ID" value="GAA3133383.1"/>
    <property type="molecule type" value="Genomic_DNA"/>
</dbReference>
<dbReference type="Pfam" id="PF00501">
    <property type="entry name" value="AMP-binding"/>
    <property type="match status" value="1"/>
</dbReference>
<evidence type="ECO:0000313" key="3">
    <source>
        <dbReference type="EMBL" id="GAA3133383.1"/>
    </source>
</evidence>
<organism evidence="3 4">
    <name type="scientific">Streptomyces rameus</name>
    <dbReference type="NCBI Taxonomy" id="68261"/>
    <lineage>
        <taxon>Bacteria</taxon>
        <taxon>Bacillati</taxon>
        <taxon>Actinomycetota</taxon>
        <taxon>Actinomycetes</taxon>
        <taxon>Kitasatosporales</taxon>
        <taxon>Streptomycetaceae</taxon>
        <taxon>Streptomyces</taxon>
    </lineage>
</organism>
<dbReference type="Gene3D" id="3.40.50.12780">
    <property type="entry name" value="N-terminal domain of ligase-like"/>
    <property type="match status" value="1"/>
</dbReference>
<protein>
    <submittedName>
        <fullName evidence="3">Acyl-CoA synthetase</fullName>
    </submittedName>
</protein>
<dbReference type="InterPro" id="IPR020845">
    <property type="entry name" value="AMP-binding_CS"/>
</dbReference>
<dbReference type="PANTHER" id="PTHR43767:SF1">
    <property type="entry name" value="NONRIBOSOMAL PEPTIDE SYNTHASE PES1 (EUROFUNG)-RELATED"/>
    <property type="match status" value="1"/>
</dbReference>
<dbReference type="InterPro" id="IPR050237">
    <property type="entry name" value="ATP-dep_AMP-bd_enzyme"/>
</dbReference>
<dbReference type="Gene3D" id="3.30.300.30">
    <property type="match status" value="1"/>
</dbReference>
<dbReference type="InterPro" id="IPR025110">
    <property type="entry name" value="AMP-bd_C"/>
</dbReference>
<reference evidence="4" key="1">
    <citation type="journal article" date="2019" name="Int. J. Syst. Evol. Microbiol.">
        <title>The Global Catalogue of Microorganisms (GCM) 10K type strain sequencing project: providing services to taxonomists for standard genome sequencing and annotation.</title>
        <authorList>
            <consortium name="The Broad Institute Genomics Platform"/>
            <consortium name="The Broad Institute Genome Sequencing Center for Infectious Disease"/>
            <person name="Wu L."/>
            <person name="Ma J."/>
        </authorList>
    </citation>
    <scope>NUCLEOTIDE SEQUENCE [LARGE SCALE GENOMIC DNA]</scope>
    <source>
        <strain evidence="4">JCM 11574</strain>
    </source>
</reference>
<dbReference type="Proteomes" id="UP001500893">
    <property type="component" value="Unassembled WGS sequence"/>
</dbReference>
<feature type="domain" description="AMP-dependent synthetase/ligase" evidence="1">
    <location>
        <begin position="62"/>
        <end position="434"/>
    </location>
</feature>
<evidence type="ECO:0000313" key="4">
    <source>
        <dbReference type="Proteomes" id="UP001500893"/>
    </source>
</evidence>
<gene>
    <name evidence="3" type="ORF">GCM10010521_19000</name>
</gene>
<dbReference type="InterPro" id="IPR045851">
    <property type="entry name" value="AMP-bd_C_sf"/>
</dbReference>
<dbReference type="InterPro" id="IPR042099">
    <property type="entry name" value="ANL_N_sf"/>
</dbReference>